<reference evidence="7" key="1">
    <citation type="submission" date="2021-05" db="EMBL/GenBank/DDBJ databases">
        <authorList>
            <person name="Alioto T."/>
            <person name="Alioto T."/>
            <person name="Gomez Garrido J."/>
        </authorList>
    </citation>
    <scope>NUCLEOTIDE SEQUENCE</scope>
</reference>
<dbReference type="Pfam" id="PF00431">
    <property type="entry name" value="CUB"/>
    <property type="match status" value="1"/>
</dbReference>
<dbReference type="GO" id="GO:0005794">
    <property type="term" value="C:Golgi apparatus"/>
    <property type="evidence" value="ECO:0007669"/>
    <property type="project" value="TreeGrafter"/>
</dbReference>
<keyword evidence="4" id="KW-0325">Glycoprotein</keyword>
<dbReference type="FunFam" id="2.10.25.10:FF:000001">
    <property type="entry name" value="Tenascin C"/>
    <property type="match status" value="1"/>
</dbReference>
<keyword evidence="1" id="KW-0880">Kelch repeat</keyword>
<evidence type="ECO:0000256" key="4">
    <source>
        <dbReference type="ARBA" id="ARBA00023180"/>
    </source>
</evidence>
<dbReference type="CDD" id="cd00041">
    <property type="entry name" value="CUB"/>
    <property type="match status" value="1"/>
</dbReference>
<protein>
    <submittedName>
        <fullName evidence="7">Multiple epidermal growth factor-like domains protein 8</fullName>
    </submittedName>
</protein>
<dbReference type="Gene3D" id="2.120.10.80">
    <property type="entry name" value="Kelch-type beta propeller"/>
    <property type="match status" value="2"/>
</dbReference>
<feature type="domain" description="CUB" evidence="6">
    <location>
        <begin position="53"/>
        <end position="165"/>
    </location>
</feature>
<dbReference type="Gene3D" id="2.10.25.10">
    <property type="entry name" value="Laminin"/>
    <property type="match status" value="1"/>
</dbReference>
<evidence type="ECO:0000256" key="2">
    <source>
        <dbReference type="ARBA" id="ARBA00022737"/>
    </source>
</evidence>
<sequence length="477" mass="52594">MRQLPLHKQWPRHLQCKAVANGMLISLILLGVLLPYGTEGHTAQKNLHQQQSCDKTRRVFNESYGEISDGPSGYNYTQDSHCEWLIKAQNDSQYITLNFRSMGTECSFDYIFIYDGDSFRSPLLGSFSGKTEPQRVVASSGSMLVLLYSDTNYVLEGFKAEFAVSNCPNNCTDHGKCVDHSCVCNANWVGDDCSQDACPDGCGQSEGRGSCVGAQCVCSSNYSGQSCSLHKTHPVANEWHWLSNSKNGLTPRATHTAVYFAPTDSLYVFGGYNLNKVLGSLSIYRFKTSRWENEWGVSLASEEMQSIATMNGSARKGTLFREPSEDTLGMGIGREPNFFNNFIFSLADNKTGPFGAVYGNNSRPTGRYGHAACAVSDGFVIFGGKLAGGRLSADLWLYNITENGGTWSERALSSAFQPPPLTRHTLTAAGNYMYAFGGALENGEFSSRLFRIQLSENASSEQWEEVFPRGGKRWIFD</sequence>
<comment type="caution">
    <text evidence="5">Lacks conserved residue(s) required for the propagation of feature annotation.</text>
</comment>
<evidence type="ECO:0000313" key="7">
    <source>
        <dbReference type="EMBL" id="CAG6471684.1"/>
    </source>
</evidence>
<dbReference type="InterPro" id="IPR000859">
    <property type="entry name" value="CUB_dom"/>
</dbReference>
<name>A0A8D8B936_CULPI</name>
<dbReference type="AlphaFoldDB" id="A0A8D8B936"/>
<dbReference type="EMBL" id="HBUE01068630">
    <property type="protein sequence ID" value="CAG6471684.1"/>
    <property type="molecule type" value="Transcribed_RNA"/>
</dbReference>
<evidence type="ECO:0000256" key="1">
    <source>
        <dbReference type="ARBA" id="ARBA00022441"/>
    </source>
</evidence>
<dbReference type="FunFam" id="2.60.120.290:FF:000023">
    <property type="entry name" value="Multiple epidermal growth factor-like domains 8"/>
    <property type="match status" value="1"/>
</dbReference>
<dbReference type="PANTHER" id="PTHR46376">
    <property type="entry name" value="LEUCINE-ZIPPER-LIKE TRANSCRIPTIONAL REGULATOR 1"/>
    <property type="match status" value="1"/>
</dbReference>
<dbReference type="PROSITE" id="PS01180">
    <property type="entry name" value="CUB"/>
    <property type="match status" value="1"/>
</dbReference>
<dbReference type="InterPro" id="IPR035914">
    <property type="entry name" value="Sperma_CUB_dom_sf"/>
</dbReference>
<dbReference type="SMART" id="SM00042">
    <property type="entry name" value="CUB"/>
    <property type="match status" value="1"/>
</dbReference>
<accession>A0A8D8B936</accession>
<dbReference type="PANTHER" id="PTHR46376:SF2">
    <property type="entry name" value="DISTRACTED, ISOFORM B"/>
    <property type="match status" value="1"/>
</dbReference>
<dbReference type="InterPro" id="IPR051568">
    <property type="entry name" value="LZTR1/Attractin"/>
</dbReference>
<evidence type="ECO:0000259" key="6">
    <source>
        <dbReference type="PROSITE" id="PS01180"/>
    </source>
</evidence>
<dbReference type="InterPro" id="IPR015915">
    <property type="entry name" value="Kelch-typ_b-propeller"/>
</dbReference>
<dbReference type="SUPFAM" id="SSF117281">
    <property type="entry name" value="Kelch motif"/>
    <property type="match status" value="1"/>
</dbReference>
<keyword evidence="2" id="KW-0677">Repeat</keyword>
<evidence type="ECO:0000256" key="3">
    <source>
        <dbReference type="ARBA" id="ARBA00023157"/>
    </source>
</evidence>
<dbReference type="Gene3D" id="2.60.120.290">
    <property type="entry name" value="Spermadhesin, CUB domain"/>
    <property type="match status" value="1"/>
</dbReference>
<dbReference type="InterPro" id="IPR056737">
    <property type="entry name" value="Beta-prop_ATRN-MKLN-like"/>
</dbReference>
<keyword evidence="3" id="KW-1015">Disulfide bond</keyword>
<dbReference type="SUPFAM" id="SSF49854">
    <property type="entry name" value="Spermadhesin, CUB domain"/>
    <property type="match status" value="1"/>
</dbReference>
<evidence type="ECO:0000256" key="5">
    <source>
        <dbReference type="PROSITE-ProRule" id="PRU00059"/>
    </source>
</evidence>
<dbReference type="InterPro" id="IPR041161">
    <property type="entry name" value="EGF_Tenascin"/>
</dbReference>
<dbReference type="Pfam" id="PF24981">
    <property type="entry name" value="Beta-prop_ATRN-LZTR1"/>
    <property type="match status" value="1"/>
</dbReference>
<dbReference type="Pfam" id="PF18720">
    <property type="entry name" value="EGF_Tenascin"/>
    <property type="match status" value="2"/>
</dbReference>
<organism evidence="7">
    <name type="scientific">Culex pipiens</name>
    <name type="common">House mosquito</name>
    <dbReference type="NCBI Taxonomy" id="7175"/>
    <lineage>
        <taxon>Eukaryota</taxon>
        <taxon>Metazoa</taxon>
        <taxon>Ecdysozoa</taxon>
        <taxon>Arthropoda</taxon>
        <taxon>Hexapoda</taxon>
        <taxon>Insecta</taxon>
        <taxon>Pterygota</taxon>
        <taxon>Neoptera</taxon>
        <taxon>Endopterygota</taxon>
        <taxon>Diptera</taxon>
        <taxon>Nematocera</taxon>
        <taxon>Culicoidea</taxon>
        <taxon>Culicidae</taxon>
        <taxon>Culicinae</taxon>
        <taxon>Culicini</taxon>
        <taxon>Culex</taxon>
        <taxon>Culex</taxon>
    </lineage>
</organism>
<proteinExistence type="predicted"/>